<gene>
    <name evidence="1" type="ORF">SAMN04487992_102191</name>
</gene>
<proteinExistence type="predicted"/>
<evidence type="ECO:0000313" key="2">
    <source>
        <dbReference type="Proteomes" id="UP000182114"/>
    </source>
</evidence>
<dbReference type="eggNOG" id="ENOG502Z8IS">
    <property type="taxonomic scope" value="Bacteria"/>
</dbReference>
<dbReference type="PROSITE" id="PS51257">
    <property type="entry name" value="PROKAR_LIPOPROTEIN"/>
    <property type="match status" value="1"/>
</dbReference>
<name>A0A1G7E9Y4_9FLAO</name>
<reference evidence="2" key="1">
    <citation type="submission" date="2016-10" db="EMBL/GenBank/DDBJ databases">
        <authorList>
            <person name="Varghese N."/>
            <person name="Submissions S."/>
        </authorList>
    </citation>
    <scope>NUCLEOTIDE SEQUENCE [LARGE SCALE GENOMIC DNA]</scope>
    <source>
        <strain evidence="2">DSM 24729</strain>
    </source>
</reference>
<sequence length="300" mass="33852">MKLGLNIALVALLLLIGSCKEQPKKMEAVATEEVQEPAYHIPETWVANRVAKAKERLNATDAGKIVWSAMEAHGGLDTWYSNGYLSFRFDYQPLDGSTRRNSYQTIDTWNNKARHTSYTDSTAIFGWDGKEAWVKAKDSTAFEYDTRFWALTPLYLAGHPFILDGEGVSLELLPEKEYKGKLQDVVKVTFGENVGDAPDDFYILYFDKDTHINSATRYIVSYPQYFPKGGHAPEKIMEIVGQKETNGILLPTGLKTHWLDKNEEMGEYITKIDISDVTFVVEVPEDYFSKPEGATVVPAQ</sequence>
<keyword evidence="2" id="KW-1185">Reference proteome</keyword>
<dbReference type="Proteomes" id="UP000182114">
    <property type="component" value="Unassembled WGS sequence"/>
</dbReference>
<evidence type="ECO:0000313" key="1">
    <source>
        <dbReference type="EMBL" id="SDE60481.1"/>
    </source>
</evidence>
<organism evidence="1 2">
    <name type="scientific">Cellulophaga baltica</name>
    <dbReference type="NCBI Taxonomy" id="76594"/>
    <lineage>
        <taxon>Bacteria</taxon>
        <taxon>Pseudomonadati</taxon>
        <taxon>Bacteroidota</taxon>
        <taxon>Flavobacteriia</taxon>
        <taxon>Flavobacteriales</taxon>
        <taxon>Flavobacteriaceae</taxon>
        <taxon>Cellulophaga</taxon>
    </lineage>
</organism>
<dbReference type="EMBL" id="FNBD01000002">
    <property type="protein sequence ID" value="SDE60481.1"/>
    <property type="molecule type" value="Genomic_DNA"/>
</dbReference>
<accession>A0A1G7E9Y4</accession>
<dbReference type="RefSeq" id="WP_074537493.1">
    <property type="nucleotide sequence ID" value="NZ_FNBD01000002.1"/>
</dbReference>
<protein>
    <submittedName>
        <fullName evidence="1">Uncharacterized protein</fullName>
    </submittedName>
</protein>
<dbReference type="AlphaFoldDB" id="A0A1G7E9Y4"/>